<dbReference type="InterPro" id="IPR036388">
    <property type="entry name" value="WH-like_DNA-bd_sf"/>
</dbReference>
<dbReference type="Gene3D" id="1.10.10.10">
    <property type="entry name" value="Winged helix-like DNA-binding domain superfamily/Winged helix DNA-binding domain"/>
    <property type="match status" value="1"/>
</dbReference>
<dbReference type="PANTHER" id="PTHR30126:SF39">
    <property type="entry name" value="HTH-TYPE TRANSCRIPTIONAL REGULATOR CYSL"/>
    <property type="match status" value="1"/>
</dbReference>
<comment type="similarity">
    <text evidence="1">Belongs to the LysR transcriptional regulatory family.</text>
</comment>
<reference evidence="6 7" key="1">
    <citation type="journal article" date="2019" name="Nat. Microbiol.">
        <title>Mediterranean grassland soil C-N compound turnover is dependent on rainfall and depth, and is mediated by genomically divergent microorganisms.</title>
        <authorList>
            <person name="Diamond S."/>
            <person name="Andeer P.F."/>
            <person name="Li Z."/>
            <person name="Crits-Christoph A."/>
            <person name="Burstein D."/>
            <person name="Anantharaman K."/>
            <person name="Lane K.R."/>
            <person name="Thomas B.C."/>
            <person name="Pan C."/>
            <person name="Northen T.R."/>
            <person name="Banfield J.F."/>
        </authorList>
    </citation>
    <scope>NUCLEOTIDE SEQUENCE [LARGE SCALE GENOMIC DNA]</scope>
    <source>
        <strain evidence="6">NP_6</strain>
    </source>
</reference>
<gene>
    <name evidence="6" type="ORF">E6H03_05175</name>
</gene>
<evidence type="ECO:0000256" key="2">
    <source>
        <dbReference type="ARBA" id="ARBA00023015"/>
    </source>
</evidence>
<proteinExistence type="inferred from homology"/>
<dbReference type="Gene3D" id="3.40.190.290">
    <property type="match status" value="1"/>
</dbReference>
<organism evidence="6 7">
    <name type="scientific">Candidatus Segetimicrobium genomatis</name>
    <dbReference type="NCBI Taxonomy" id="2569760"/>
    <lineage>
        <taxon>Bacteria</taxon>
        <taxon>Bacillati</taxon>
        <taxon>Candidatus Sysuimicrobiota</taxon>
        <taxon>Candidatus Sysuimicrobiia</taxon>
        <taxon>Candidatus Sysuimicrobiales</taxon>
        <taxon>Candidatus Segetimicrobiaceae</taxon>
        <taxon>Candidatus Segetimicrobium</taxon>
    </lineage>
</organism>
<dbReference type="GO" id="GO:0000976">
    <property type="term" value="F:transcription cis-regulatory region binding"/>
    <property type="evidence" value="ECO:0007669"/>
    <property type="project" value="TreeGrafter"/>
</dbReference>
<dbReference type="FunFam" id="1.10.10.10:FF:000001">
    <property type="entry name" value="LysR family transcriptional regulator"/>
    <property type="match status" value="1"/>
</dbReference>
<protein>
    <submittedName>
        <fullName evidence="6">LysR family transcriptional regulator</fullName>
    </submittedName>
</protein>
<evidence type="ECO:0000313" key="7">
    <source>
        <dbReference type="Proteomes" id="UP000318093"/>
    </source>
</evidence>
<dbReference type="Pfam" id="PF00126">
    <property type="entry name" value="HTH_1"/>
    <property type="match status" value="1"/>
</dbReference>
<keyword evidence="3" id="KW-0238">DNA-binding</keyword>
<dbReference type="PANTHER" id="PTHR30126">
    <property type="entry name" value="HTH-TYPE TRANSCRIPTIONAL REGULATOR"/>
    <property type="match status" value="1"/>
</dbReference>
<dbReference type="PROSITE" id="PS50931">
    <property type="entry name" value="HTH_LYSR"/>
    <property type="match status" value="1"/>
</dbReference>
<name>A0A537JGL9_9BACT</name>
<sequence>MAINVHQLKIFHTVARSGSFSRAAAELLISQPSVSIQVGDLERQFGTDLFEQVGKHVRLTEAGRVLDDYAARILALIDETRVAMDEVKGLRRGRLLLGATPTPGTYLLPALLGRFKEQYPSIEISLRLADTRRIQEMLLQRQLDLGLVGGSVSFPDLEAAVLLNDELVLVVAPSHPFATLPSVRVADLAGEPFILRERGSGNREAADEALHRAGVHVTPVFEVEGAEMVKQAVAANLGLSILSRCAVELEVAAGRLRIVPIEGLRIERAISLLSRRDHRLPRVAQAFLEMIRPQALTRPQSDAIITAS</sequence>
<keyword evidence="2" id="KW-0805">Transcription regulation</keyword>
<dbReference type="SUPFAM" id="SSF53850">
    <property type="entry name" value="Periplasmic binding protein-like II"/>
    <property type="match status" value="1"/>
</dbReference>
<dbReference type="SUPFAM" id="SSF46785">
    <property type="entry name" value="Winged helix' DNA-binding domain"/>
    <property type="match status" value="1"/>
</dbReference>
<evidence type="ECO:0000256" key="3">
    <source>
        <dbReference type="ARBA" id="ARBA00023125"/>
    </source>
</evidence>
<dbReference type="InterPro" id="IPR005119">
    <property type="entry name" value="LysR_subst-bd"/>
</dbReference>
<dbReference type="GO" id="GO:0003700">
    <property type="term" value="F:DNA-binding transcription factor activity"/>
    <property type="evidence" value="ECO:0007669"/>
    <property type="project" value="InterPro"/>
</dbReference>
<accession>A0A537JGL9</accession>
<dbReference type="AlphaFoldDB" id="A0A537JGL9"/>
<feature type="domain" description="HTH lysR-type" evidence="5">
    <location>
        <begin position="3"/>
        <end position="60"/>
    </location>
</feature>
<comment type="caution">
    <text evidence="6">The sequence shown here is derived from an EMBL/GenBank/DDBJ whole genome shotgun (WGS) entry which is preliminary data.</text>
</comment>
<evidence type="ECO:0000259" key="5">
    <source>
        <dbReference type="PROSITE" id="PS50931"/>
    </source>
</evidence>
<evidence type="ECO:0000256" key="1">
    <source>
        <dbReference type="ARBA" id="ARBA00009437"/>
    </source>
</evidence>
<dbReference type="EMBL" id="VBAN01000152">
    <property type="protein sequence ID" value="TMI82630.1"/>
    <property type="molecule type" value="Genomic_DNA"/>
</dbReference>
<evidence type="ECO:0000256" key="4">
    <source>
        <dbReference type="ARBA" id="ARBA00023163"/>
    </source>
</evidence>
<keyword evidence="4" id="KW-0804">Transcription</keyword>
<dbReference type="Pfam" id="PF03466">
    <property type="entry name" value="LysR_substrate"/>
    <property type="match status" value="1"/>
</dbReference>
<dbReference type="InterPro" id="IPR000847">
    <property type="entry name" value="LysR_HTH_N"/>
</dbReference>
<dbReference type="PRINTS" id="PR00039">
    <property type="entry name" value="HTHLYSR"/>
</dbReference>
<dbReference type="InterPro" id="IPR036390">
    <property type="entry name" value="WH_DNA-bd_sf"/>
</dbReference>
<dbReference type="Proteomes" id="UP000318093">
    <property type="component" value="Unassembled WGS sequence"/>
</dbReference>
<dbReference type="CDD" id="cd08420">
    <property type="entry name" value="PBP2_CysL_like"/>
    <property type="match status" value="1"/>
</dbReference>
<evidence type="ECO:0000313" key="6">
    <source>
        <dbReference type="EMBL" id="TMI82630.1"/>
    </source>
</evidence>